<dbReference type="SUPFAM" id="SSF51735">
    <property type="entry name" value="NAD(P)-binding Rossmann-fold domains"/>
    <property type="match status" value="1"/>
</dbReference>
<dbReference type="PANTHER" id="PTHR24321:SF8">
    <property type="entry name" value="ESTRADIOL 17-BETA-DEHYDROGENASE 8-RELATED"/>
    <property type="match status" value="1"/>
</dbReference>
<dbReference type="Gene3D" id="3.40.50.720">
    <property type="entry name" value="NAD(P)-binding Rossmann-like Domain"/>
    <property type="match status" value="1"/>
</dbReference>
<dbReference type="OrthoDB" id="7064009at2"/>
<dbReference type="PRINTS" id="PR00081">
    <property type="entry name" value="GDHRDH"/>
</dbReference>
<sequence length="253" mass="26303">MAELEGKRAVITGAATGLGRAIAELFVERGASVYLTDINEEGVAETARELGAVGSSRCDVSSAADQEAQFAAAQEAFDGGFNLVVNNAGIEIASILVEQSEEDFDRMMDINVKGVWLGMKHATPHLVAAGGGTIVNMSSVAGVGGAPLLGSYCASKAAVIQLTRVAAYELRAHNIRINAVCPAFIDTAMVDRLVAPVEALTGMDFEELAALKQGRRGTPAEVAEMTAFLASDDAAWTTGSHYVLDNALTAGLL</sequence>
<dbReference type="SMART" id="SM00822">
    <property type="entry name" value="PKS_KR"/>
    <property type="match status" value="1"/>
</dbReference>
<dbReference type="InterPro" id="IPR036291">
    <property type="entry name" value="NAD(P)-bd_dom_sf"/>
</dbReference>
<dbReference type="RefSeq" id="WP_107568266.1">
    <property type="nucleotide sequence ID" value="NZ_PYYB01000001.1"/>
</dbReference>
<evidence type="ECO:0000259" key="4">
    <source>
        <dbReference type="SMART" id="SM00822"/>
    </source>
</evidence>
<comment type="caution">
    <text evidence="5">The sequence shown here is derived from an EMBL/GenBank/DDBJ whole genome shotgun (WGS) entry which is preliminary data.</text>
</comment>
<dbReference type="EMBL" id="PYYB01000001">
    <property type="protein sequence ID" value="PTL59623.1"/>
    <property type="molecule type" value="Genomic_DNA"/>
</dbReference>
<dbReference type="Pfam" id="PF13561">
    <property type="entry name" value="adh_short_C2"/>
    <property type="match status" value="1"/>
</dbReference>
<dbReference type="AlphaFoldDB" id="A0A2T4UK50"/>
<dbReference type="GO" id="GO:0016491">
    <property type="term" value="F:oxidoreductase activity"/>
    <property type="evidence" value="ECO:0007669"/>
    <property type="project" value="UniProtKB-KW"/>
</dbReference>
<feature type="domain" description="Ketoreductase" evidence="4">
    <location>
        <begin position="7"/>
        <end position="183"/>
    </location>
</feature>
<dbReference type="PROSITE" id="PS00061">
    <property type="entry name" value="ADH_SHORT"/>
    <property type="match status" value="1"/>
</dbReference>
<reference evidence="5 6" key="1">
    <citation type="submission" date="2018-03" db="EMBL/GenBank/DDBJ databases">
        <title>Aquarubrobacter algicola gen. nov., sp. nov., a novel actinobacterium isolated from shallow eutrophic lake during the end of cyanobacterial harmful algal blooms.</title>
        <authorList>
            <person name="Chun S.J."/>
        </authorList>
    </citation>
    <scope>NUCLEOTIDE SEQUENCE [LARGE SCALE GENOMIC DNA]</scope>
    <source>
        <strain evidence="5 6">Seoho-28</strain>
    </source>
</reference>
<protein>
    <submittedName>
        <fullName evidence="5">Short-chain dehydrogenase</fullName>
    </submittedName>
</protein>
<evidence type="ECO:0000256" key="2">
    <source>
        <dbReference type="ARBA" id="ARBA00023002"/>
    </source>
</evidence>
<evidence type="ECO:0000313" key="5">
    <source>
        <dbReference type="EMBL" id="PTL59623.1"/>
    </source>
</evidence>
<dbReference type="InterPro" id="IPR002347">
    <property type="entry name" value="SDR_fam"/>
</dbReference>
<accession>A0A2T4UK50</accession>
<keyword evidence="2" id="KW-0560">Oxidoreductase</keyword>
<dbReference type="FunFam" id="3.40.50.720:FF:000084">
    <property type="entry name" value="Short-chain dehydrogenase reductase"/>
    <property type="match status" value="1"/>
</dbReference>
<dbReference type="CDD" id="cd05233">
    <property type="entry name" value="SDR_c"/>
    <property type="match status" value="1"/>
</dbReference>
<dbReference type="NCBIfam" id="NF005559">
    <property type="entry name" value="PRK07231.1"/>
    <property type="match status" value="1"/>
</dbReference>
<evidence type="ECO:0000256" key="3">
    <source>
        <dbReference type="ARBA" id="ARBA00023027"/>
    </source>
</evidence>
<dbReference type="Proteomes" id="UP000240739">
    <property type="component" value="Unassembled WGS sequence"/>
</dbReference>
<gene>
    <name evidence="5" type="ORF">C7Y72_08155</name>
</gene>
<dbReference type="PANTHER" id="PTHR24321">
    <property type="entry name" value="DEHYDROGENASES, SHORT CHAIN"/>
    <property type="match status" value="1"/>
</dbReference>
<dbReference type="InterPro" id="IPR057326">
    <property type="entry name" value="KR_dom"/>
</dbReference>
<evidence type="ECO:0000256" key="1">
    <source>
        <dbReference type="ARBA" id="ARBA00006484"/>
    </source>
</evidence>
<keyword evidence="3" id="KW-0520">NAD</keyword>
<proteinExistence type="inferred from homology"/>
<dbReference type="PRINTS" id="PR00080">
    <property type="entry name" value="SDRFAMILY"/>
</dbReference>
<dbReference type="InterPro" id="IPR020904">
    <property type="entry name" value="Sc_DH/Rdtase_CS"/>
</dbReference>
<comment type="similarity">
    <text evidence="1">Belongs to the short-chain dehydrogenases/reductases (SDR) family.</text>
</comment>
<keyword evidence="6" id="KW-1185">Reference proteome</keyword>
<organism evidence="5 6">
    <name type="scientific">Paraconexibacter algicola</name>
    <dbReference type="NCBI Taxonomy" id="2133960"/>
    <lineage>
        <taxon>Bacteria</taxon>
        <taxon>Bacillati</taxon>
        <taxon>Actinomycetota</taxon>
        <taxon>Thermoleophilia</taxon>
        <taxon>Solirubrobacterales</taxon>
        <taxon>Paraconexibacteraceae</taxon>
        <taxon>Paraconexibacter</taxon>
    </lineage>
</organism>
<evidence type="ECO:0000313" key="6">
    <source>
        <dbReference type="Proteomes" id="UP000240739"/>
    </source>
</evidence>
<name>A0A2T4UK50_9ACTN</name>